<organism evidence="5 6">
    <name type="scientific">Actinospica acidithermotolerans</name>
    <dbReference type="NCBI Taxonomy" id="2828514"/>
    <lineage>
        <taxon>Bacteria</taxon>
        <taxon>Bacillati</taxon>
        <taxon>Actinomycetota</taxon>
        <taxon>Actinomycetes</taxon>
        <taxon>Catenulisporales</taxon>
        <taxon>Actinospicaceae</taxon>
        <taxon>Actinospica</taxon>
    </lineage>
</organism>
<evidence type="ECO:0000256" key="2">
    <source>
        <dbReference type="ARBA" id="ARBA00022729"/>
    </source>
</evidence>
<dbReference type="InterPro" id="IPR017853">
    <property type="entry name" value="GH"/>
</dbReference>
<dbReference type="Gene3D" id="3.20.20.80">
    <property type="entry name" value="Glycosidases"/>
    <property type="match status" value="1"/>
</dbReference>
<dbReference type="InterPro" id="IPR039514">
    <property type="entry name" value="6GAL-like"/>
</dbReference>
<dbReference type="GO" id="GO:0016020">
    <property type="term" value="C:membrane"/>
    <property type="evidence" value="ECO:0007669"/>
    <property type="project" value="GOC"/>
</dbReference>
<keyword evidence="6" id="KW-1185">Reference proteome</keyword>
<dbReference type="InterPro" id="IPR013780">
    <property type="entry name" value="Glyco_hydro_b"/>
</dbReference>
<name>A0A941E8J1_9ACTN</name>
<proteinExistence type="inferred from homology"/>
<dbReference type="Pfam" id="PF14587">
    <property type="entry name" value="Glyco_hydr_30_2"/>
    <property type="match status" value="1"/>
</dbReference>
<dbReference type="InterPro" id="IPR008965">
    <property type="entry name" value="CBM2/CBM3_carb-bd_dom_sf"/>
</dbReference>
<accession>A0A941E8J1</accession>
<dbReference type="SUPFAM" id="SSF51445">
    <property type="entry name" value="(Trans)glycosidases"/>
    <property type="match status" value="1"/>
</dbReference>
<dbReference type="GO" id="GO:0004348">
    <property type="term" value="F:glucosylceramidase activity"/>
    <property type="evidence" value="ECO:0007669"/>
    <property type="project" value="InterPro"/>
</dbReference>
<dbReference type="SMART" id="SM00637">
    <property type="entry name" value="CBD_II"/>
    <property type="match status" value="1"/>
</dbReference>
<dbReference type="InterPro" id="IPR001139">
    <property type="entry name" value="Glyco_hydro_30"/>
</dbReference>
<gene>
    <name evidence="5" type="ORF">KDK95_18315</name>
</gene>
<dbReference type="GO" id="GO:0005975">
    <property type="term" value="P:carbohydrate metabolic process"/>
    <property type="evidence" value="ECO:0007669"/>
    <property type="project" value="InterPro"/>
</dbReference>
<protein>
    <submittedName>
        <fullName evidence="5">Cellulose binding domain-containing protein</fullName>
    </submittedName>
</protein>
<evidence type="ECO:0000259" key="4">
    <source>
        <dbReference type="PROSITE" id="PS51173"/>
    </source>
</evidence>
<dbReference type="InterPro" id="IPR033452">
    <property type="entry name" value="GH30_C"/>
</dbReference>
<dbReference type="SUPFAM" id="SSF49384">
    <property type="entry name" value="Carbohydrate-binding domain"/>
    <property type="match status" value="1"/>
</dbReference>
<keyword evidence="2" id="KW-0732">Signal</keyword>
<dbReference type="PROSITE" id="PS51173">
    <property type="entry name" value="CBM2"/>
    <property type="match status" value="1"/>
</dbReference>
<comment type="similarity">
    <text evidence="1">Belongs to the glycosyl hydrolase 30 family.</text>
</comment>
<reference evidence="5" key="1">
    <citation type="submission" date="2021-04" db="EMBL/GenBank/DDBJ databases">
        <title>Genome based classification of Actinospica acidithermotolerans sp. nov., an actinobacterium isolated from an Indonesian hot spring.</title>
        <authorList>
            <person name="Kusuma A.B."/>
            <person name="Putra K.E."/>
            <person name="Nafisah S."/>
            <person name="Loh J."/>
            <person name="Nouioui I."/>
            <person name="Goodfellow M."/>
        </authorList>
    </citation>
    <scope>NUCLEOTIDE SEQUENCE</scope>
    <source>
        <strain evidence="5">MGRD01-02</strain>
    </source>
</reference>
<dbReference type="Proteomes" id="UP000676325">
    <property type="component" value="Unassembled WGS sequence"/>
</dbReference>
<dbReference type="PANTHER" id="PTHR11069:SF23">
    <property type="entry name" value="LYSOSOMAL ACID GLUCOSYLCERAMIDASE"/>
    <property type="match status" value="1"/>
</dbReference>
<evidence type="ECO:0000256" key="1">
    <source>
        <dbReference type="ARBA" id="ARBA00005382"/>
    </source>
</evidence>
<dbReference type="Pfam" id="PF17189">
    <property type="entry name" value="Glyco_hydro_30C"/>
    <property type="match status" value="1"/>
</dbReference>
<feature type="domain" description="CBM2" evidence="4">
    <location>
        <begin position="490"/>
        <end position="598"/>
    </location>
</feature>
<dbReference type="SUPFAM" id="SSF51011">
    <property type="entry name" value="Glycosyl hydrolase domain"/>
    <property type="match status" value="1"/>
</dbReference>
<dbReference type="EMBL" id="JAGSOH010000052">
    <property type="protein sequence ID" value="MBR7828275.1"/>
    <property type="molecule type" value="Genomic_DNA"/>
</dbReference>
<dbReference type="InterPro" id="IPR012291">
    <property type="entry name" value="CBM2_carb-bd_dom_sf"/>
</dbReference>
<sequence>MVVLGMTHPAYAADAATINGSTTYQTISGFGASEAFGEAQTVMNASSSVQQQVLADLYSPTTGAGLTMLRNEVSADSGSTIEPTAPSSPSATPAYLPLSSINQDAGQLWFAQQIKADYGVTNVFADAWSAPAFMKTNDATDNGGAVCGLTGATCSSGSWVQAYANYLKQYAADYSAAGDPLTYIGPENEANLSTSYDSMQLTPAQTAQFIDTLGPTMASSGLSTQVECCATEGWDYASQYASAIEADSTAASYTKVFTSHGYTSAPTSVLSGWSNPAWETEWSTFETWDPAWDDGTDASGFTWAQHIYQGLTGANLGAFLYWWGSTTPSENGDNEGLLLLNGSTITTSGRLWAFANYSRYIRPGAVRIAASSGNSALDLSAYKNPDGSVAVVVLNTASSADTVNYALTGTGITSGTATPVLTDASADATTQSAVPVSAGTFTATVPARALETFVITPGGGTSTSASPTTTATASPTATATASASASASASATAGATCSVTYQTTSQWTGGFTANVTVTDTGSAALDGWTVGFTFPGDQKVTNAWNATVSQSGETVTATNASYNGSLAAGASTSFGFQGTWTSSDSPPTSFTVDGNTCS</sequence>
<dbReference type="InterPro" id="IPR001919">
    <property type="entry name" value="CBD2"/>
</dbReference>
<keyword evidence="3" id="KW-0378">Hydrolase</keyword>
<dbReference type="PANTHER" id="PTHR11069">
    <property type="entry name" value="GLUCOSYLCERAMIDASE"/>
    <property type="match status" value="1"/>
</dbReference>
<dbReference type="Pfam" id="PF00553">
    <property type="entry name" value="CBM_2"/>
    <property type="match status" value="1"/>
</dbReference>
<comment type="caution">
    <text evidence="5">The sequence shown here is derived from an EMBL/GenBank/DDBJ whole genome shotgun (WGS) entry which is preliminary data.</text>
</comment>
<evidence type="ECO:0000313" key="5">
    <source>
        <dbReference type="EMBL" id="MBR7828275.1"/>
    </source>
</evidence>
<dbReference type="Gene3D" id="2.60.40.1180">
    <property type="entry name" value="Golgi alpha-mannosidase II"/>
    <property type="match status" value="1"/>
</dbReference>
<evidence type="ECO:0000313" key="6">
    <source>
        <dbReference type="Proteomes" id="UP000676325"/>
    </source>
</evidence>
<dbReference type="GO" id="GO:0030247">
    <property type="term" value="F:polysaccharide binding"/>
    <property type="evidence" value="ECO:0007669"/>
    <property type="project" value="UniProtKB-UniRule"/>
</dbReference>
<dbReference type="AlphaFoldDB" id="A0A941E8J1"/>
<evidence type="ECO:0000256" key="3">
    <source>
        <dbReference type="ARBA" id="ARBA00022801"/>
    </source>
</evidence>
<dbReference type="GO" id="GO:0006680">
    <property type="term" value="P:glucosylceramide catabolic process"/>
    <property type="evidence" value="ECO:0007669"/>
    <property type="project" value="TreeGrafter"/>
</dbReference>
<dbReference type="Gene3D" id="2.60.40.290">
    <property type="match status" value="1"/>
</dbReference>